<keyword evidence="1" id="KW-0472">Membrane</keyword>
<dbReference type="EMBL" id="KL402739">
    <property type="protein sequence ID" value="KEH17449.1"/>
    <property type="molecule type" value="Genomic_DNA"/>
</dbReference>
<gene>
    <name evidence="2" type="ORF">MTR_0014s0200</name>
</gene>
<keyword evidence="1" id="KW-1133">Transmembrane helix</keyword>
<name>A0A072TIT3_MEDTR</name>
<sequence length="103" mass="11950">MKCQLIYKDPNMILILPLKLFVILLALPYFKIVKAKFHPVSRQPDCPVIENHKTCQTFLLSHLEQGSDSRTRMLILALTEGIHWMLDRSLSTPMITLETTRIM</sequence>
<dbReference type="EnsemblPlants" id="KEH17449">
    <property type="protein sequence ID" value="KEH17449"/>
    <property type="gene ID" value="MTR_0014s0200"/>
</dbReference>
<dbReference type="HOGENOM" id="CLU_2267804_0_0_1"/>
<evidence type="ECO:0000313" key="2">
    <source>
        <dbReference type="EMBL" id="KEH17449.1"/>
    </source>
</evidence>
<reference evidence="3" key="3">
    <citation type="submission" date="2015-06" db="UniProtKB">
        <authorList>
            <consortium name="EnsemblPlants"/>
        </authorList>
    </citation>
    <scope>IDENTIFICATION</scope>
    <source>
        <strain evidence="3">cv. Jemalong A17</strain>
    </source>
</reference>
<keyword evidence="1 2" id="KW-0812">Transmembrane</keyword>
<proteinExistence type="predicted"/>
<organism evidence="2 4">
    <name type="scientific">Medicago truncatula</name>
    <name type="common">Barrel medic</name>
    <name type="synonym">Medicago tribuloides</name>
    <dbReference type="NCBI Taxonomy" id="3880"/>
    <lineage>
        <taxon>Eukaryota</taxon>
        <taxon>Viridiplantae</taxon>
        <taxon>Streptophyta</taxon>
        <taxon>Embryophyta</taxon>
        <taxon>Tracheophyta</taxon>
        <taxon>Spermatophyta</taxon>
        <taxon>Magnoliopsida</taxon>
        <taxon>eudicotyledons</taxon>
        <taxon>Gunneridae</taxon>
        <taxon>Pentapetalae</taxon>
        <taxon>rosids</taxon>
        <taxon>fabids</taxon>
        <taxon>Fabales</taxon>
        <taxon>Fabaceae</taxon>
        <taxon>Papilionoideae</taxon>
        <taxon>50 kb inversion clade</taxon>
        <taxon>NPAAA clade</taxon>
        <taxon>Hologalegina</taxon>
        <taxon>IRL clade</taxon>
        <taxon>Trifolieae</taxon>
        <taxon>Medicago</taxon>
    </lineage>
</organism>
<keyword evidence="4" id="KW-1185">Reference proteome</keyword>
<evidence type="ECO:0000256" key="1">
    <source>
        <dbReference type="SAM" id="Phobius"/>
    </source>
</evidence>
<reference evidence="2 4" key="1">
    <citation type="journal article" date="2011" name="Nature">
        <title>The Medicago genome provides insight into the evolution of rhizobial symbioses.</title>
        <authorList>
            <person name="Young N.D."/>
            <person name="Debelle F."/>
            <person name="Oldroyd G.E."/>
            <person name="Geurts R."/>
            <person name="Cannon S.B."/>
            <person name="Udvardi M.K."/>
            <person name="Benedito V.A."/>
            <person name="Mayer K.F."/>
            <person name="Gouzy J."/>
            <person name="Schoof H."/>
            <person name="Van de Peer Y."/>
            <person name="Proost S."/>
            <person name="Cook D.R."/>
            <person name="Meyers B.C."/>
            <person name="Spannagl M."/>
            <person name="Cheung F."/>
            <person name="De Mita S."/>
            <person name="Krishnakumar V."/>
            <person name="Gundlach H."/>
            <person name="Zhou S."/>
            <person name="Mudge J."/>
            <person name="Bharti A.K."/>
            <person name="Murray J.D."/>
            <person name="Naoumkina M.A."/>
            <person name="Rosen B."/>
            <person name="Silverstein K.A."/>
            <person name="Tang H."/>
            <person name="Rombauts S."/>
            <person name="Zhao P.X."/>
            <person name="Zhou P."/>
            <person name="Barbe V."/>
            <person name="Bardou P."/>
            <person name="Bechner M."/>
            <person name="Bellec A."/>
            <person name="Berger A."/>
            <person name="Berges H."/>
            <person name="Bidwell S."/>
            <person name="Bisseling T."/>
            <person name="Choisne N."/>
            <person name="Couloux A."/>
            <person name="Denny R."/>
            <person name="Deshpande S."/>
            <person name="Dai X."/>
            <person name="Doyle J.J."/>
            <person name="Dudez A.M."/>
            <person name="Farmer A.D."/>
            <person name="Fouteau S."/>
            <person name="Franken C."/>
            <person name="Gibelin C."/>
            <person name="Gish J."/>
            <person name="Goldstein S."/>
            <person name="Gonzalez A.J."/>
            <person name="Green P.J."/>
            <person name="Hallab A."/>
            <person name="Hartog M."/>
            <person name="Hua A."/>
            <person name="Humphray S.J."/>
            <person name="Jeong D.H."/>
            <person name="Jing Y."/>
            <person name="Jocker A."/>
            <person name="Kenton S.M."/>
            <person name="Kim D.J."/>
            <person name="Klee K."/>
            <person name="Lai H."/>
            <person name="Lang C."/>
            <person name="Lin S."/>
            <person name="Macmil S.L."/>
            <person name="Magdelenat G."/>
            <person name="Matthews L."/>
            <person name="McCorrison J."/>
            <person name="Monaghan E.L."/>
            <person name="Mun J.H."/>
            <person name="Najar F.Z."/>
            <person name="Nicholson C."/>
            <person name="Noirot C."/>
            <person name="O'Bleness M."/>
            <person name="Paule C.R."/>
            <person name="Poulain J."/>
            <person name="Prion F."/>
            <person name="Qin B."/>
            <person name="Qu C."/>
            <person name="Retzel E.F."/>
            <person name="Riddle C."/>
            <person name="Sallet E."/>
            <person name="Samain S."/>
            <person name="Samson N."/>
            <person name="Sanders I."/>
            <person name="Saurat O."/>
            <person name="Scarpelli C."/>
            <person name="Schiex T."/>
            <person name="Segurens B."/>
            <person name="Severin A.J."/>
            <person name="Sherrier D.J."/>
            <person name="Shi R."/>
            <person name="Sims S."/>
            <person name="Singer S.R."/>
            <person name="Sinharoy S."/>
            <person name="Sterck L."/>
            <person name="Viollet A."/>
            <person name="Wang B.B."/>
            <person name="Wang K."/>
            <person name="Wang M."/>
            <person name="Wang X."/>
            <person name="Warfsmann J."/>
            <person name="Weissenbach J."/>
            <person name="White D.D."/>
            <person name="White J.D."/>
            <person name="Wiley G.B."/>
            <person name="Wincker P."/>
            <person name="Xing Y."/>
            <person name="Yang L."/>
            <person name="Yao Z."/>
            <person name="Ying F."/>
            <person name="Zhai J."/>
            <person name="Zhou L."/>
            <person name="Zuber A."/>
            <person name="Denarie J."/>
            <person name="Dixon R.A."/>
            <person name="May G.D."/>
            <person name="Schwartz D.C."/>
            <person name="Rogers J."/>
            <person name="Quetier F."/>
            <person name="Town C.D."/>
            <person name="Roe B.A."/>
        </authorList>
    </citation>
    <scope>NUCLEOTIDE SEQUENCE [LARGE SCALE GENOMIC DNA]</scope>
    <source>
        <strain evidence="2">A17</strain>
        <strain evidence="3 4">cv. Jemalong A17</strain>
    </source>
</reference>
<reference evidence="2 4" key="2">
    <citation type="journal article" date="2014" name="BMC Genomics">
        <title>An improved genome release (version Mt4.0) for the model legume Medicago truncatula.</title>
        <authorList>
            <person name="Tang H."/>
            <person name="Krishnakumar V."/>
            <person name="Bidwell S."/>
            <person name="Rosen B."/>
            <person name="Chan A."/>
            <person name="Zhou S."/>
            <person name="Gentzbittel L."/>
            <person name="Childs K.L."/>
            <person name="Yandell M."/>
            <person name="Gundlach H."/>
            <person name="Mayer K.F."/>
            <person name="Schwartz D.C."/>
            <person name="Town C.D."/>
        </authorList>
    </citation>
    <scope>GENOME REANNOTATION</scope>
    <source>
        <strain evidence="2">A17</strain>
        <strain evidence="3 4">cv. Jemalong A17</strain>
    </source>
</reference>
<feature type="transmembrane region" description="Helical" evidence="1">
    <location>
        <begin position="12"/>
        <end position="30"/>
    </location>
</feature>
<protein>
    <submittedName>
        <fullName evidence="2">Transmembrane protein, putative</fullName>
    </submittedName>
</protein>
<dbReference type="AlphaFoldDB" id="A0A072TIT3"/>
<dbReference type="Proteomes" id="UP000002051">
    <property type="component" value="Unassembled WGS sequence"/>
</dbReference>
<accession>A0A072TIT3</accession>
<evidence type="ECO:0000313" key="4">
    <source>
        <dbReference type="Proteomes" id="UP000002051"/>
    </source>
</evidence>
<evidence type="ECO:0000313" key="3">
    <source>
        <dbReference type="EnsemblPlants" id="KEH17449"/>
    </source>
</evidence>